<proteinExistence type="predicted"/>
<dbReference type="STRING" id="1792290.MSP8886_02001"/>
<feature type="chain" id="PRO_5008378986" evidence="2">
    <location>
        <begin position="20"/>
        <end position="282"/>
    </location>
</feature>
<dbReference type="PANTHER" id="PTHR48081:SF9">
    <property type="entry name" value="CARBOXYLESTERASE"/>
    <property type="match status" value="1"/>
</dbReference>
<sequence>MKKVFVTLSSLLLVACTKAGLELANLPNKFSDTQTIKNIDYGPQPWQKLDLYIPPNPSHEPLPVVVFFYGGSWKEGSKSMYPFVGEAFAKKGYITVIADYSKYPQVTFPAFVEDGAKAVAWTYRHVAQYGGNPSELFIVGHSAGAHIGALITADSHYLSAEGENRSIIKAFAGLSGPYDFVPYEKDYIAIFGPPENYPKMQVPTFIDGKEPPMLLLWGADDDVVGKSNMDKLVAKIHEKGGVEEHKTYAGVDHVGMVSTFIWFLNSKAPILDDITAFFSQYK</sequence>
<dbReference type="SUPFAM" id="SSF53474">
    <property type="entry name" value="alpha/beta-Hydrolases"/>
    <property type="match status" value="1"/>
</dbReference>
<keyword evidence="1 4" id="KW-0378">Hydrolase</keyword>
<protein>
    <submittedName>
        <fullName evidence="4">Carboxylesterase NlhH</fullName>
        <ecNumber evidence="4">3.1.1.1</ecNumber>
    </submittedName>
</protein>
<dbReference type="EC" id="3.1.1.1" evidence="4"/>
<dbReference type="AlphaFoldDB" id="A0A1A8TEY7"/>
<reference evidence="4 5" key="1">
    <citation type="submission" date="2016-06" db="EMBL/GenBank/DDBJ databases">
        <authorList>
            <person name="Kjaerup R.B."/>
            <person name="Dalgaard T.S."/>
            <person name="Juul-Madsen H.R."/>
        </authorList>
    </citation>
    <scope>NUCLEOTIDE SEQUENCE [LARGE SCALE GENOMIC DNA]</scope>
    <source>
        <strain evidence="4 5">CECT 8886</strain>
    </source>
</reference>
<evidence type="ECO:0000259" key="3">
    <source>
        <dbReference type="Pfam" id="PF20434"/>
    </source>
</evidence>
<keyword evidence="2" id="KW-0732">Signal</keyword>
<dbReference type="RefSeq" id="WP_067015754.1">
    <property type="nucleotide sequence ID" value="NZ_FLOB01000003.1"/>
</dbReference>
<dbReference type="InterPro" id="IPR029058">
    <property type="entry name" value="AB_hydrolase_fold"/>
</dbReference>
<evidence type="ECO:0000313" key="5">
    <source>
        <dbReference type="Proteomes" id="UP000092544"/>
    </source>
</evidence>
<feature type="domain" description="BD-FAE-like" evidence="3">
    <location>
        <begin position="49"/>
        <end position="234"/>
    </location>
</feature>
<organism evidence="4 5">
    <name type="scientific">Marinomonas spartinae</name>
    <dbReference type="NCBI Taxonomy" id="1792290"/>
    <lineage>
        <taxon>Bacteria</taxon>
        <taxon>Pseudomonadati</taxon>
        <taxon>Pseudomonadota</taxon>
        <taxon>Gammaproteobacteria</taxon>
        <taxon>Oceanospirillales</taxon>
        <taxon>Oceanospirillaceae</taxon>
        <taxon>Marinomonas</taxon>
    </lineage>
</organism>
<evidence type="ECO:0000313" key="4">
    <source>
        <dbReference type="EMBL" id="SBS31014.1"/>
    </source>
</evidence>
<dbReference type="GO" id="GO:0106435">
    <property type="term" value="F:carboxylesterase activity"/>
    <property type="evidence" value="ECO:0007669"/>
    <property type="project" value="UniProtKB-EC"/>
</dbReference>
<feature type="signal peptide" evidence="2">
    <location>
        <begin position="1"/>
        <end position="19"/>
    </location>
</feature>
<dbReference type="PROSITE" id="PS51257">
    <property type="entry name" value="PROKAR_LIPOPROTEIN"/>
    <property type="match status" value="1"/>
</dbReference>
<gene>
    <name evidence="4" type="primary">nlhH_1</name>
    <name evidence="4" type="ORF">MSP8886_02001</name>
</gene>
<dbReference type="OrthoDB" id="9771666at2"/>
<accession>A0A1A8TEY7</accession>
<keyword evidence="5" id="KW-1185">Reference proteome</keyword>
<name>A0A1A8TEY7_9GAMM</name>
<dbReference type="InterPro" id="IPR049492">
    <property type="entry name" value="BD-FAE-like_dom"/>
</dbReference>
<evidence type="ECO:0000256" key="1">
    <source>
        <dbReference type="ARBA" id="ARBA00022801"/>
    </source>
</evidence>
<dbReference type="EMBL" id="FLOB01000003">
    <property type="protein sequence ID" value="SBS31014.1"/>
    <property type="molecule type" value="Genomic_DNA"/>
</dbReference>
<dbReference type="InterPro" id="IPR050300">
    <property type="entry name" value="GDXG_lipolytic_enzyme"/>
</dbReference>
<dbReference type="Proteomes" id="UP000092544">
    <property type="component" value="Unassembled WGS sequence"/>
</dbReference>
<dbReference type="Gene3D" id="3.40.50.1820">
    <property type="entry name" value="alpha/beta hydrolase"/>
    <property type="match status" value="1"/>
</dbReference>
<dbReference type="PANTHER" id="PTHR48081">
    <property type="entry name" value="AB HYDROLASE SUPERFAMILY PROTEIN C4A8.06C"/>
    <property type="match status" value="1"/>
</dbReference>
<dbReference type="Pfam" id="PF20434">
    <property type="entry name" value="BD-FAE"/>
    <property type="match status" value="1"/>
</dbReference>
<evidence type="ECO:0000256" key="2">
    <source>
        <dbReference type="SAM" id="SignalP"/>
    </source>
</evidence>